<keyword evidence="2" id="KW-1185">Reference proteome</keyword>
<reference evidence="1" key="1">
    <citation type="submission" date="2023-03" db="EMBL/GenBank/DDBJ databases">
        <title>Chromosome-level genomes of two armyworms, Mythimna separata and Mythimna loreyi, provide insights into the biosynthesis and reception of sex pheromones.</title>
        <authorList>
            <person name="Zhao H."/>
        </authorList>
    </citation>
    <scope>NUCLEOTIDE SEQUENCE</scope>
    <source>
        <strain evidence="1">BeijingLab</strain>
    </source>
</reference>
<name>A0ACC2R5L5_9NEOP</name>
<protein>
    <submittedName>
        <fullName evidence="1">Uncharacterized protein</fullName>
    </submittedName>
</protein>
<accession>A0ACC2R5L5</accession>
<gene>
    <name evidence="1" type="ORF">PYW08_014813</name>
</gene>
<evidence type="ECO:0000313" key="2">
    <source>
        <dbReference type="Proteomes" id="UP001231649"/>
    </source>
</evidence>
<dbReference type="Proteomes" id="UP001231649">
    <property type="component" value="Chromosome 6"/>
</dbReference>
<proteinExistence type="predicted"/>
<evidence type="ECO:0000313" key="1">
    <source>
        <dbReference type="EMBL" id="KAJ8732083.1"/>
    </source>
</evidence>
<dbReference type="EMBL" id="CM056782">
    <property type="protein sequence ID" value="KAJ8732083.1"/>
    <property type="molecule type" value="Genomic_DNA"/>
</dbReference>
<organism evidence="1 2">
    <name type="scientific">Mythimna loreyi</name>
    <dbReference type="NCBI Taxonomy" id="667449"/>
    <lineage>
        <taxon>Eukaryota</taxon>
        <taxon>Metazoa</taxon>
        <taxon>Ecdysozoa</taxon>
        <taxon>Arthropoda</taxon>
        <taxon>Hexapoda</taxon>
        <taxon>Insecta</taxon>
        <taxon>Pterygota</taxon>
        <taxon>Neoptera</taxon>
        <taxon>Endopterygota</taxon>
        <taxon>Lepidoptera</taxon>
        <taxon>Glossata</taxon>
        <taxon>Ditrysia</taxon>
        <taxon>Noctuoidea</taxon>
        <taxon>Noctuidae</taxon>
        <taxon>Noctuinae</taxon>
        <taxon>Hadenini</taxon>
        <taxon>Mythimna</taxon>
    </lineage>
</organism>
<sequence length="100" mass="11071">MKLFLFALFAAVVIAEDKPVAEILSENTDVKPDGYNFDFKTSDGVSRQEEGNLITVDDKQGIAIKGSYSYLTPEGEEYTVTFTADDKGYKPTIRVLPAQQ</sequence>
<comment type="caution">
    <text evidence="1">The sequence shown here is derived from an EMBL/GenBank/DDBJ whole genome shotgun (WGS) entry which is preliminary data.</text>
</comment>